<comment type="caution">
    <text evidence="10">The sequence shown here is derived from an EMBL/GenBank/DDBJ whole genome shotgun (WGS) entry which is preliminary data.</text>
</comment>
<feature type="region of interest" description="Adenylyl removase" evidence="7">
    <location>
        <begin position="1"/>
        <end position="497"/>
    </location>
</feature>
<protein>
    <recommendedName>
        <fullName evidence="7">Bifunctional glutamine synthetase adenylyltransferase/adenylyl-removing enzyme</fullName>
    </recommendedName>
    <alternativeName>
        <fullName evidence="7">ATP:glutamine synthetase adenylyltransferase</fullName>
    </alternativeName>
    <alternativeName>
        <fullName evidence="7">ATase</fullName>
    </alternativeName>
    <domain>
        <recommendedName>
            <fullName evidence="7">Glutamine synthetase adenylyl-L-tyrosine phosphorylase</fullName>
            <ecNumber evidence="7">2.7.7.89</ecNumber>
        </recommendedName>
        <alternativeName>
            <fullName evidence="7">Adenylyl removase</fullName>
            <shortName evidence="7">AR</shortName>
            <shortName evidence="7">AT-N</shortName>
        </alternativeName>
    </domain>
    <domain>
        <recommendedName>
            <fullName evidence="7">Glutamine synthetase adenylyl transferase</fullName>
            <ecNumber evidence="7">2.7.7.42</ecNumber>
        </recommendedName>
        <alternativeName>
            <fullName evidence="7">Adenylyl transferase</fullName>
            <shortName evidence="7">AT</shortName>
            <shortName evidence="7">AT-C</shortName>
        </alternativeName>
    </domain>
</protein>
<feature type="domain" description="Glutamate-ammonia ligase adenylyltransferase repeated" evidence="8">
    <location>
        <begin position="98"/>
        <end position="329"/>
    </location>
</feature>
<dbReference type="InterPro" id="IPR005190">
    <property type="entry name" value="GlnE_rpt_dom"/>
</dbReference>
<evidence type="ECO:0000256" key="2">
    <source>
        <dbReference type="ARBA" id="ARBA00022695"/>
    </source>
</evidence>
<keyword evidence="11" id="KW-1185">Reference proteome</keyword>
<dbReference type="Gene3D" id="3.30.460.10">
    <property type="entry name" value="Beta Polymerase, domain 2"/>
    <property type="match status" value="2"/>
</dbReference>
<feature type="region of interest" description="Adenylyl transferase" evidence="7">
    <location>
        <begin position="505"/>
        <end position="1010"/>
    </location>
</feature>
<dbReference type="InterPro" id="IPR023057">
    <property type="entry name" value="GlnE"/>
</dbReference>
<dbReference type="EC" id="2.7.7.89" evidence="7"/>
<accession>A0ABN3M3K8</accession>
<dbReference type="NCBIfam" id="NF010707">
    <property type="entry name" value="PRK14109.1"/>
    <property type="match status" value="1"/>
</dbReference>
<dbReference type="Pfam" id="PF08335">
    <property type="entry name" value="GlnD_UR_UTase"/>
    <property type="match status" value="2"/>
</dbReference>
<dbReference type="Pfam" id="PF03710">
    <property type="entry name" value="GlnE"/>
    <property type="match status" value="2"/>
</dbReference>
<keyword evidence="1 7" id="KW-0808">Transferase</keyword>
<dbReference type="EC" id="2.7.7.42" evidence="7"/>
<keyword evidence="6 7" id="KW-0511">Multifunctional enzyme</keyword>
<dbReference type="GO" id="GO:0016779">
    <property type="term" value="F:nucleotidyltransferase activity"/>
    <property type="evidence" value="ECO:0007669"/>
    <property type="project" value="UniProtKB-KW"/>
</dbReference>
<comment type="catalytic activity">
    <reaction evidence="7">
        <text>[glutamine synthetase]-O(4)-(5'-adenylyl)-L-tyrosine + phosphate = [glutamine synthetase]-L-tyrosine + ADP</text>
        <dbReference type="Rhea" id="RHEA:43716"/>
        <dbReference type="Rhea" id="RHEA-COMP:10660"/>
        <dbReference type="Rhea" id="RHEA-COMP:10661"/>
        <dbReference type="ChEBI" id="CHEBI:43474"/>
        <dbReference type="ChEBI" id="CHEBI:46858"/>
        <dbReference type="ChEBI" id="CHEBI:83624"/>
        <dbReference type="ChEBI" id="CHEBI:456216"/>
        <dbReference type="EC" id="2.7.7.89"/>
    </reaction>
</comment>
<keyword evidence="4 7" id="KW-0067">ATP-binding</keyword>
<dbReference type="EMBL" id="BAAARE010000018">
    <property type="protein sequence ID" value="GAA2495299.1"/>
    <property type="molecule type" value="Genomic_DNA"/>
</dbReference>
<dbReference type="Proteomes" id="UP001500730">
    <property type="component" value="Unassembled WGS sequence"/>
</dbReference>
<organism evidence="10 11">
    <name type="scientific">Terrabacter carboxydivorans</name>
    <dbReference type="NCBI Taxonomy" id="619730"/>
    <lineage>
        <taxon>Bacteria</taxon>
        <taxon>Bacillati</taxon>
        <taxon>Actinomycetota</taxon>
        <taxon>Actinomycetes</taxon>
        <taxon>Micrococcales</taxon>
        <taxon>Intrasporangiaceae</taxon>
        <taxon>Terrabacter</taxon>
    </lineage>
</organism>
<dbReference type="PANTHER" id="PTHR30621">
    <property type="entry name" value="GLUTAMINE SYNTHETASE ADENYLYLTRANSFERASE"/>
    <property type="match status" value="1"/>
</dbReference>
<name>A0ABN3M3K8_9MICO</name>
<dbReference type="SUPFAM" id="SSF81301">
    <property type="entry name" value="Nucleotidyltransferase"/>
    <property type="match status" value="2"/>
</dbReference>
<evidence type="ECO:0000256" key="5">
    <source>
        <dbReference type="ARBA" id="ARBA00022842"/>
    </source>
</evidence>
<dbReference type="CDD" id="cd05401">
    <property type="entry name" value="NT_GlnE_GlnD_like"/>
    <property type="match status" value="2"/>
</dbReference>
<evidence type="ECO:0000313" key="11">
    <source>
        <dbReference type="Proteomes" id="UP001500730"/>
    </source>
</evidence>
<dbReference type="Gene3D" id="1.20.120.330">
    <property type="entry name" value="Nucleotidyltransferases domain 2"/>
    <property type="match status" value="2"/>
</dbReference>
<feature type="domain" description="PII-uridylyltransferase/Glutamine-synthetase adenylyltransferase" evidence="9">
    <location>
        <begin position="858"/>
        <end position="990"/>
    </location>
</feature>
<comment type="function">
    <text evidence="7">Involved in the regulation of glutamine synthetase GlnA, a key enzyme in the process to assimilate ammonia. When cellular nitrogen levels are high, the C-terminal adenylyl transferase (AT) inactivates GlnA by covalent transfer of an adenylyl group from ATP to specific tyrosine residue of GlnA, thus reducing its activity. Conversely, when nitrogen levels are low, the N-terminal adenylyl removase (AR) activates GlnA by removing the adenylyl group by phosphorolysis, increasing its activity. The regulatory region of GlnE binds the signal transduction protein PII (GlnB) which indicates the nitrogen status of the cell.</text>
</comment>
<sequence length="1010" mass="109219">MSSRTSTTEGALARLGFADPDRAVGLVDDRALLPIRAAVDGGQLDDLAAVMGDTADPDQCLLGLVRVMEALGRLDDEPGWGTSALSAELAAPGPGRERVLGVLGASTALVDELVRHPEHWVDAARAERRPGEQVRADLVEAVTVRPDGLSAHDALRIAYRRGLLRIAALDVTAADPLGEMPAVGEALAELAEAALEAALVIAREEHGDGHEACRLAIIGMGKTGGGELNYVSDVDVIFVAEPAEGVDEETALRVGTALATATMRACSAPTPEGSLWPVDAALRPEGKHGPLVRTISSHKAYYERWAKTWEFQALLKAWVSAGDKEIGLRYKAEISPMVWEAAGRDNFVEDVQAMRRRVEQHVPANEAARQLKLGPGGLRDVEFSVQLLQLVHGRTDPSLRSATTLEALSALARGGYVGREDAAVLDRAYRHLRCLEHRIQLHRLRRTHLMPVTEPDLRRLGRAMGHRTHPERAVVADRQAAAREVRRLHERLFYRPLLAAAAKLSPTEARLSPEAARQRLAALGFRDPAGALRHIEALTTGVSRRAAIQRTLLPVMLGWFADEADPDAGLLSFRRVSDELGTTHWYLKMLRDEGRAADRLAHCLARSRYAADLLVRSPESVSILGDDNGLTPRTREAITATMQAAAGRRDSATDAVAAVRAIRRHELLRIVMSDLVGVIDLAEVGAALTDLTGATIQVALEAATLEVERREGAPVGGDILVVAMGSLGGRELGYASDADVMFVHQPHPGSSDQEVQARATLVVQELRKLLSGSGPDPGLGLDADLRPEGKAGPLVRSVDSFRTYYERWALTWEFQALLRATPIAGPPALAEAFLALIDPLRWPEGGITESQVRDIRTLKARVESERLPRGADPRTHLKLGRGGLTDVEWVVQLHQLRHAHARPALRVTGTMAGLAALGVEGLVSVEDAAALREAWQLGALMRNAGVLWRGRPIDSVPSDLRDLDGVGRIMGRSAGEGAALAELWRRVARRSRHATDFNFYDSPPRGSVVP</sequence>
<evidence type="ECO:0000256" key="4">
    <source>
        <dbReference type="ARBA" id="ARBA00022840"/>
    </source>
</evidence>
<dbReference type="RefSeq" id="WP_344256493.1">
    <property type="nucleotide sequence ID" value="NZ_BAAARE010000018.1"/>
</dbReference>
<keyword evidence="3 7" id="KW-0547">Nucleotide-binding</keyword>
<keyword evidence="5 7" id="KW-0460">Magnesium</keyword>
<reference evidence="10 11" key="1">
    <citation type="journal article" date="2019" name="Int. J. Syst. Evol. Microbiol.">
        <title>The Global Catalogue of Microorganisms (GCM) 10K type strain sequencing project: providing services to taxonomists for standard genome sequencing and annotation.</title>
        <authorList>
            <consortium name="The Broad Institute Genomics Platform"/>
            <consortium name="The Broad Institute Genome Sequencing Center for Infectious Disease"/>
            <person name="Wu L."/>
            <person name="Ma J."/>
        </authorList>
    </citation>
    <scope>NUCLEOTIDE SEQUENCE [LARGE SCALE GENOMIC DNA]</scope>
    <source>
        <strain evidence="10 11">JCM 16259</strain>
    </source>
</reference>
<gene>
    <name evidence="7" type="primary">glnE</name>
    <name evidence="10" type="ORF">GCM10009858_36750</name>
</gene>
<evidence type="ECO:0000259" key="9">
    <source>
        <dbReference type="Pfam" id="PF08335"/>
    </source>
</evidence>
<evidence type="ECO:0000256" key="3">
    <source>
        <dbReference type="ARBA" id="ARBA00022741"/>
    </source>
</evidence>
<evidence type="ECO:0000259" key="8">
    <source>
        <dbReference type="Pfam" id="PF03710"/>
    </source>
</evidence>
<proteinExistence type="inferred from homology"/>
<evidence type="ECO:0000256" key="7">
    <source>
        <dbReference type="HAMAP-Rule" id="MF_00802"/>
    </source>
</evidence>
<evidence type="ECO:0000256" key="6">
    <source>
        <dbReference type="ARBA" id="ARBA00023268"/>
    </source>
</evidence>
<dbReference type="PANTHER" id="PTHR30621:SF0">
    <property type="entry name" value="BIFUNCTIONAL GLUTAMINE SYNTHETASE ADENYLYLTRANSFERASE_ADENYLYL-REMOVING ENZYME"/>
    <property type="match status" value="1"/>
</dbReference>
<feature type="domain" description="PII-uridylyltransferase/Glutamine-synthetase adenylyltransferase" evidence="9">
    <location>
        <begin position="353"/>
        <end position="493"/>
    </location>
</feature>
<keyword evidence="2 7" id="KW-0548">Nucleotidyltransferase</keyword>
<dbReference type="SUPFAM" id="SSF81593">
    <property type="entry name" value="Nucleotidyltransferase substrate binding subunit/domain"/>
    <property type="match status" value="2"/>
</dbReference>
<evidence type="ECO:0000313" key="10">
    <source>
        <dbReference type="EMBL" id="GAA2495299.1"/>
    </source>
</evidence>
<feature type="domain" description="Glutamate-ammonia ligase adenylyltransferase repeated" evidence="8">
    <location>
        <begin position="599"/>
        <end position="834"/>
    </location>
</feature>
<comment type="catalytic activity">
    <reaction evidence="7">
        <text>[glutamine synthetase]-L-tyrosine + ATP = [glutamine synthetase]-O(4)-(5'-adenylyl)-L-tyrosine + diphosphate</text>
        <dbReference type="Rhea" id="RHEA:18589"/>
        <dbReference type="Rhea" id="RHEA-COMP:10660"/>
        <dbReference type="Rhea" id="RHEA-COMP:10661"/>
        <dbReference type="ChEBI" id="CHEBI:30616"/>
        <dbReference type="ChEBI" id="CHEBI:33019"/>
        <dbReference type="ChEBI" id="CHEBI:46858"/>
        <dbReference type="ChEBI" id="CHEBI:83624"/>
        <dbReference type="EC" id="2.7.7.42"/>
    </reaction>
</comment>
<comment type="cofactor">
    <cofactor evidence="7">
        <name>Mg(2+)</name>
        <dbReference type="ChEBI" id="CHEBI:18420"/>
    </cofactor>
</comment>
<evidence type="ECO:0000256" key="1">
    <source>
        <dbReference type="ARBA" id="ARBA00022679"/>
    </source>
</evidence>
<comment type="similarity">
    <text evidence="7">Belongs to the GlnE family.</text>
</comment>
<dbReference type="InterPro" id="IPR013546">
    <property type="entry name" value="PII_UdlTrfase/GS_AdlTrfase"/>
</dbReference>
<dbReference type="InterPro" id="IPR043519">
    <property type="entry name" value="NT_sf"/>
</dbReference>
<dbReference type="HAMAP" id="MF_00802">
    <property type="entry name" value="GlnE"/>
    <property type="match status" value="1"/>
</dbReference>